<evidence type="ECO:0000259" key="5">
    <source>
        <dbReference type="PROSITE" id="PS51918"/>
    </source>
</evidence>
<organism evidence="6">
    <name type="scientific">marine metagenome</name>
    <dbReference type="NCBI Taxonomy" id="408172"/>
    <lineage>
        <taxon>unclassified sequences</taxon>
        <taxon>metagenomes</taxon>
        <taxon>ecological metagenomes</taxon>
    </lineage>
</organism>
<sequence length="362" mass="40276">MAVNEKKLHKGRGAISNPASRFDPYESEPVDDGWDEVESTRLSSSAPKTRFFPDQTRNIITTNKSPDIPFDRSINPYKGCEHGCVYCYARPTHAFLGLSPGLDFETQIFYKTEPAARLVEALERRGYKVRPIAMGTNTDPYQPGERQLGITREILKTLLKYRHPVTLVTKSTLILRDLDILSELATLGLIQVSVSVTTLDNALKTALEPRTAGPQARLRVLNSLYEAGIPVGAMIAPVIPCINDDELEDIAAAVSDAGASTVGYILLRLPHEVEGLFVEWLRQHYPMRADRVMSHIRAMRGGRAYRAEWGTRMRGQGTYADLLARRFALVTKKAGLATQALLPLRTDLFRPATNQLSLFGKP</sequence>
<dbReference type="PANTHER" id="PTHR43432:SF3">
    <property type="entry name" value="SLR0285 PROTEIN"/>
    <property type="match status" value="1"/>
</dbReference>
<reference evidence="6" key="1">
    <citation type="submission" date="2018-05" db="EMBL/GenBank/DDBJ databases">
        <authorList>
            <person name="Lanie J.A."/>
            <person name="Ng W.-L."/>
            <person name="Kazmierczak K.M."/>
            <person name="Andrzejewski T.M."/>
            <person name="Davidsen T.M."/>
            <person name="Wayne K.J."/>
            <person name="Tettelin H."/>
            <person name="Glass J.I."/>
            <person name="Rusch D."/>
            <person name="Podicherti R."/>
            <person name="Tsui H.-C.T."/>
            <person name="Winkler M.E."/>
        </authorList>
    </citation>
    <scope>NUCLEOTIDE SEQUENCE</scope>
</reference>
<dbReference type="SMART" id="SM00729">
    <property type="entry name" value="Elp3"/>
    <property type="match status" value="1"/>
</dbReference>
<dbReference type="InterPro" id="IPR058240">
    <property type="entry name" value="rSAM_sf"/>
</dbReference>
<feature type="region of interest" description="Disordered" evidence="4">
    <location>
        <begin position="1"/>
        <end position="48"/>
    </location>
</feature>
<dbReference type="Gene3D" id="3.80.30.30">
    <property type="match status" value="1"/>
</dbReference>
<evidence type="ECO:0000256" key="1">
    <source>
        <dbReference type="ARBA" id="ARBA00022723"/>
    </source>
</evidence>
<feature type="compositionally biased region" description="Acidic residues" evidence="4">
    <location>
        <begin position="25"/>
        <end position="37"/>
    </location>
</feature>
<dbReference type="PANTHER" id="PTHR43432">
    <property type="entry name" value="SLR0285 PROTEIN"/>
    <property type="match status" value="1"/>
</dbReference>
<dbReference type="InterPro" id="IPR007197">
    <property type="entry name" value="rSAM"/>
</dbReference>
<proteinExistence type="predicted"/>
<evidence type="ECO:0000256" key="3">
    <source>
        <dbReference type="ARBA" id="ARBA00023014"/>
    </source>
</evidence>
<accession>A0A381P9K3</accession>
<keyword evidence="2" id="KW-0408">Iron</keyword>
<dbReference type="NCBIfam" id="NF033668">
    <property type="entry name" value="rSAM_PA0069"/>
    <property type="match status" value="1"/>
</dbReference>
<dbReference type="EMBL" id="UINC01000920">
    <property type="protein sequence ID" value="SUZ63621.1"/>
    <property type="molecule type" value="Genomic_DNA"/>
</dbReference>
<dbReference type="GO" id="GO:0003824">
    <property type="term" value="F:catalytic activity"/>
    <property type="evidence" value="ECO:0007669"/>
    <property type="project" value="InterPro"/>
</dbReference>
<evidence type="ECO:0000313" key="6">
    <source>
        <dbReference type="EMBL" id="SUZ63621.1"/>
    </source>
</evidence>
<dbReference type="PROSITE" id="PS51918">
    <property type="entry name" value="RADICAL_SAM"/>
    <property type="match status" value="1"/>
</dbReference>
<protein>
    <recommendedName>
        <fullName evidence="5">Radical SAM core domain-containing protein</fullName>
    </recommendedName>
</protein>
<dbReference type="SFLD" id="SFLDS00029">
    <property type="entry name" value="Radical_SAM"/>
    <property type="match status" value="1"/>
</dbReference>
<dbReference type="InterPro" id="IPR006638">
    <property type="entry name" value="Elp3/MiaA/NifB-like_rSAM"/>
</dbReference>
<dbReference type="SUPFAM" id="SSF102114">
    <property type="entry name" value="Radical SAM enzymes"/>
    <property type="match status" value="1"/>
</dbReference>
<dbReference type="CDD" id="cd01335">
    <property type="entry name" value="Radical_SAM"/>
    <property type="match status" value="1"/>
</dbReference>
<gene>
    <name evidence="6" type="ORF">METZ01_LOCUS16475</name>
</gene>
<keyword evidence="3" id="KW-0411">Iron-sulfur</keyword>
<dbReference type="GO" id="GO:0051536">
    <property type="term" value="F:iron-sulfur cluster binding"/>
    <property type="evidence" value="ECO:0007669"/>
    <property type="project" value="UniProtKB-KW"/>
</dbReference>
<name>A0A381P9K3_9ZZZZ</name>
<dbReference type="InterPro" id="IPR040086">
    <property type="entry name" value="MJ0683-like"/>
</dbReference>
<dbReference type="GO" id="GO:0046872">
    <property type="term" value="F:metal ion binding"/>
    <property type="evidence" value="ECO:0007669"/>
    <property type="project" value="UniProtKB-KW"/>
</dbReference>
<dbReference type="SFLD" id="SFLDG01084">
    <property type="entry name" value="Uncharacterised_Radical_SAM_Su"/>
    <property type="match status" value="1"/>
</dbReference>
<feature type="domain" description="Radical SAM core" evidence="5">
    <location>
        <begin position="63"/>
        <end position="303"/>
    </location>
</feature>
<evidence type="ECO:0000256" key="2">
    <source>
        <dbReference type="ARBA" id="ARBA00023004"/>
    </source>
</evidence>
<dbReference type="AlphaFoldDB" id="A0A381P9K3"/>
<keyword evidence="1" id="KW-0479">Metal-binding</keyword>
<evidence type="ECO:0000256" key="4">
    <source>
        <dbReference type="SAM" id="MobiDB-lite"/>
    </source>
</evidence>
<dbReference type="Pfam" id="PF04055">
    <property type="entry name" value="Radical_SAM"/>
    <property type="match status" value="1"/>
</dbReference>